<dbReference type="NCBIfam" id="TIGR02246">
    <property type="entry name" value="SgcJ/EcaC family oxidoreductase"/>
    <property type="match status" value="1"/>
</dbReference>
<protein>
    <submittedName>
        <fullName evidence="2">SgcJ/EcaC family oxidoreductase</fullName>
    </submittedName>
</protein>
<sequence length="121" mass="13750">MFEEIQEKYREAFNSGDVDALLDNYAQHGLTVVEPGVALSRSDDLREAMVTYFAEAKPRTDYEFVHTYVAGDVALVVTEWSLEEQGPDGGRETQRGRATDVLVREQDGKWRFAVDNRFGSR</sequence>
<gene>
    <name evidence="2" type="ORF">KCV87_33485</name>
</gene>
<accession>A0AA45L6G1</accession>
<proteinExistence type="predicted"/>
<dbReference type="Proteomes" id="UP000677152">
    <property type="component" value="Chromosome"/>
</dbReference>
<reference evidence="2" key="1">
    <citation type="submission" date="2021-04" db="EMBL/GenBank/DDBJ databases">
        <title>Genomic sequence of Actinosynnema pretiosum subsp. pretiosum ATCC 31280 (C-14919).</title>
        <authorList>
            <person name="Bai L."/>
            <person name="Wang X."/>
            <person name="Xiao Y."/>
        </authorList>
    </citation>
    <scope>NUCLEOTIDE SEQUENCE</scope>
    <source>
        <strain evidence="2">ATCC 31280</strain>
    </source>
</reference>
<feature type="domain" description="DUF4440" evidence="1">
    <location>
        <begin position="4"/>
        <end position="111"/>
    </location>
</feature>
<dbReference type="InterPro" id="IPR011944">
    <property type="entry name" value="Steroid_delta5-4_isomerase"/>
</dbReference>
<dbReference type="SUPFAM" id="SSF54427">
    <property type="entry name" value="NTF2-like"/>
    <property type="match status" value="1"/>
</dbReference>
<evidence type="ECO:0000313" key="2">
    <source>
        <dbReference type="EMBL" id="QUF04196.1"/>
    </source>
</evidence>
<organism evidence="2 3">
    <name type="scientific">Actinosynnema pretiosum subsp. pretiosum</name>
    <dbReference type="NCBI Taxonomy" id="103721"/>
    <lineage>
        <taxon>Bacteria</taxon>
        <taxon>Bacillati</taxon>
        <taxon>Actinomycetota</taxon>
        <taxon>Actinomycetes</taxon>
        <taxon>Pseudonocardiales</taxon>
        <taxon>Pseudonocardiaceae</taxon>
        <taxon>Actinosynnema</taxon>
    </lineage>
</organism>
<name>A0AA45L6G1_9PSEU</name>
<dbReference type="InterPro" id="IPR027843">
    <property type="entry name" value="DUF4440"/>
</dbReference>
<dbReference type="Gene3D" id="3.10.450.50">
    <property type="match status" value="1"/>
</dbReference>
<evidence type="ECO:0000259" key="1">
    <source>
        <dbReference type="Pfam" id="PF14534"/>
    </source>
</evidence>
<dbReference type="Pfam" id="PF14534">
    <property type="entry name" value="DUF4440"/>
    <property type="match status" value="1"/>
</dbReference>
<dbReference type="EMBL" id="CP073249">
    <property type="protein sequence ID" value="QUF04196.1"/>
    <property type="molecule type" value="Genomic_DNA"/>
</dbReference>
<dbReference type="AlphaFoldDB" id="A0AA45L6G1"/>
<dbReference type="InterPro" id="IPR032710">
    <property type="entry name" value="NTF2-like_dom_sf"/>
</dbReference>
<evidence type="ECO:0000313" key="3">
    <source>
        <dbReference type="Proteomes" id="UP000677152"/>
    </source>
</evidence>